<dbReference type="Proteomes" id="UP000298058">
    <property type="component" value="Unassembled WGS sequence"/>
</dbReference>
<proteinExistence type="predicted"/>
<sequence length="59" mass="7059">MHPRLFETVYIKKEFLEQELKKMLLDMGNLEYRDLNEYDKGGFDGFNQAVTEILRKLCS</sequence>
<name>A0A4R9LZ99_9LEPT</name>
<reference evidence="1" key="1">
    <citation type="journal article" date="2019" name="PLoS Negl. Trop. Dis.">
        <title>Revisiting the worldwide diversity of Leptospira species in the environment.</title>
        <authorList>
            <person name="Vincent A.T."/>
            <person name="Schiettekatte O."/>
            <person name="Bourhy P."/>
            <person name="Veyrier F.J."/>
            <person name="Picardeau M."/>
        </authorList>
    </citation>
    <scope>NUCLEOTIDE SEQUENCE [LARGE SCALE GENOMIC DNA]</scope>
    <source>
        <strain evidence="1">201300427</strain>
    </source>
</reference>
<dbReference type="AlphaFoldDB" id="A0A4R9LZ99"/>
<keyword evidence="2" id="KW-1185">Reference proteome</keyword>
<organism evidence="1 2">
    <name type="scientific">Leptospira idonii</name>
    <dbReference type="NCBI Taxonomy" id="1193500"/>
    <lineage>
        <taxon>Bacteria</taxon>
        <taxon>Pseudomonadati</taxon>
        <taxon>Spirochaetota</taxon>
        <taxon>Spirochaetia</taxon>
        <taxon>Leptospirales</taxon>
        <taxon>Leptospiraceae</taxon>
        <taxon>Leptospira</taxon>
    </lineage>
</organism>
<accession>A0A4R9LZ99</accession>
<comment type="caution">
    <text evidence="1">The sequence shown here is derived from an EMBL/GenBank/DDBJ whole genome shotgun (WGS) entry which is preliminary data.</text>
</comment>
<evidence type="ECO:0000313" key="1">
    <source>
        <dbReference type="EMBL" id="TGN18815.1"/>
    </source>
</evidence>
<protein>
    <submittedName>
        <fullName evidence="1">Uncharacterized protein</fullName>
    </submittedName>
</protein>
<dbReference type="EMBL" id="RQHW01000047">
    <property type="protein sequence ID" value="TGN18815.1"/>
    <property type="molecule type" value="Genomic_DNA"/>
</dbReference>
<dbReference type="RefSeq" id="WP_135761496.1">
    <property type="nucleotide sequence ID" value="NZ_RQHW01000047.1"/>
</dbReference>
<gene>
    <name evidence="1" type="ORF">EHS15_14550</name>
</gene>
<evidence type="ECO:0000313" key="2">
    <source>
        <dbReference type="Proteomes" id="UP000298058"/>
    </source>
</evidence>
<dbReference type="OrthoDB" id="334780at2"/>